<evidence type="ECO:0000313" key="9">
    <source>
        <dbReference type="Proteomes" id="UP000033607"/>
    </source>
</evidence>
<feature type="transmembrane region" description="Helical" evidence="6">
    <location>
        <begin position="215"/>
        <end position="239"/>
    </location>
</feature>
<reference evidence="8 9" key="1">
    <citation type="submission" date="2015-06" db="EMBL/GenBank/DDBJ databases">
        <title>Draft genome assembly of filamentous brackish cyanobacterium Limnoraphis robusta strain CS-951.</title>
        <authorList>
            <person name="Willis A."/>
            <person name="Parks M."/>
            <person name="Burford M.A."/>
        </authorList>
    </citation>
    <scope>NUCLEOTIDE SEQUENCE [LARGE SCALE GENOMIC DNA]</scope>
    <source>
        <strain evidence="8 9">CS-951</strain>
    </source>
</reference>
<dbReference type="EMBL" id="LATL02000177">
    <property type="protein sequence ID" value="KKD39710.1"/>
    <property type="molecule type" value="Genomic_DNA"/>
</dbReference>
<keyword evidence="5 6" id="KW-0472">Membrane</keyword>
<feature type="transmembrane region" description="Helical" evidence="6">
    <location>
        <begin position="301"/>
        <end position="324"/>
    </location>
</feature>
<dbReference type="InterPro" id="IPR020846">
    <property type="entry name" value="MFS_dom"/>
</dbReference>
<evidence type="ECO:0000256" key="5">
    <source>
        <dbReference type="ARBA" id="ARBA00023136"/>
    </source>
</evidence>
<feature type="transmembrane region" description="Helical" evidence="6">
    <location>
        <begin position="82"/>
        <end position="105"/>
    </location>
</feature>
<dbReference type="GO" id="GO:0022857">
    <property type="term" value="F:transmembrane transporter activity"/>
    <property type="evidence" value="ECO:0007669"/>
    <property type="project" value="InterPro"/>
</dbReference>
<dbReference type="RefSeq" id="WP_046276798.1">
    <property type="nucleotide sequence ID" value="NZ_LATL02000177.1"/>
</dbReference>
<keyword evidence="2" id="KW-1003">Cell membrane</keyword>
<dbReference type="Gene3D" id="1.20.1250.20">
    <property type="entry name" value="MFS general substrate transporter like domains"/>
    <property type="match status" value="2"/>
</dbReference>
<sequence length="394" mass="41959">MKSTPSKSAAFKFVILLGIVSLCADATYEGARSINGQFLGSLGATGTVVGLVAGFGELIAYGLRLFIGFLSDRTRQYWRITTIGYIINTLVVPLLALAGNLPVAAGLMMAERTGKAIRTPPRDVLLSHAVTQVGTGFGFGVHEALDQIGAVSGPLMVAVVLSLQNDYSAGYTTLMIPAVIGLIVLLTLQKVYPNPREFELANRAILKAEKFPKAFWLYLGSVVLIAAGYADFPLIAYHFQLVNLSDTHSIPLLYALAMGVDAIAAILFGRLFDRIGLLSLAIAAFLASVFAPLVFLGTPQVAIVGIILWGIGMGAQESIMKAGITRIVSADQRGSAFGVFATGYGLAWFLGSVLMGILYDRSLLVLVIFSVIIQLLALPLLLGVHRQMNTPNPQ</sequence>
<gene>
    <name evidence="8" type="ORF">WN50_01890</name>
</gene>
<feature type="transmembrane region" description="Helical" evidence="6">
    <location>
        <begin position="47"/>
        <end position="70"/>
    </location>
</feature>
<evidence type="ECO:0000256" key="4">
    <source>
        <dbReference type="ARBA" id="ARBA00022989"/>
    </source>
</evidence>
<organism evidence="8 9">
    <name type="scientific">Limnoraphis robusta CS-951</name>
    <dbReference type="NCBI Taxonomy" id="1637645"/>
    <lineage>
        <taxon>Bacteria</taxon>
        <taxon>Bacillati</taxon>
        <taxon>Cyanobacteriota</taxon>
        <taxon>Cyanophyceae</taxon>
        <taxon>Oscillatoriophycideae</taxon>
        <taxon>Oscillatoriales</taxon>
        <taxon>Sirenicapillariaceae</taxon>
        <taxon>Limnoraphis</taxon>
    </lineage>
</organism>
<evidence type="ECO:0000256" key="1">
    <source>
        <dbReference type="ARBA" id="ARBA00004651"/>
    </source>
</evidence>
<evidence type="ECO:0000259" key="7">
    <source>
        <dbReference type="PROSITE" id="PS50850"/>
    </source>
</evidence>
<feature type="transmembrane region" description="Helical" evidence="6">
    <location>
        <begin position="336"/>
        <end position="357"/>
    </location>
</feature>
<evidence type="ECO:0000256" key="3">
    <source>
        <dbReference type="ARBA" id="ARBA00022692"/>
    </source>
</evidence>
<evidence type="ECO:0000313" key="8">
    <source>
        <dbReference type="EMBL" id="KKD39710.1"/>
    </source>
</evidence>
<dbReference type="CDD" id="cd17370">
    <property type="entry name" value="MFS_MJ1317_like"/>
    <property type="match status" value="1"/>
</dbReference>
<dbReference type="OrthoDB" id="9803985at2"/>
<keyword evidence="3 6" id="KW-0812">Transmembrane</keyword>
<keyword evidence="4 6" id="KW-1133">Transmembrane helix</keyword>
<dbReference type="AlphaFoldDB" id="A0A0F5YNF5"/>
<feature type="domain" description="Major facilitator superfamily (MFS) profile" evidence="7">
    <location>
        <begin position="11"/>
        <end position="388"/>
    </location>
</feature>
<dbReference type="SUPFAM" id="SSF103473">
    <property type="entry name" value="MFS general substrate transporter"/>
    <property type="match status" value="1"/>
</dbReference>
<dbReference type="PANTHER" id="PTHR42688">
    <property type="entry name" value="CONSERVED PROTEIN"/>
    <property type="match status" value="1"/>
</dbReference>
<comment type="caution">
    <text evidence="8">The sequence shown here is derived from an EMBL/GenBank/DDBJ whole genome shotgun (WGS) entry which is preliminary data.</text>
</comment>
<comment type="subcellular location">
    <subcellularLocation>
        <location evidence="1">Cell membrane</location>
        <topology evidence="1">Multi-pass membrane protein</topology>
    </subcellularLocation>
</comment>
<evidence type="ECO:0000256" key="6">
    <source>
        <dbReference type="SAM" id="Phobius"/>
    </source>
</evidence>
<dbReference type="Pfam" id="PF07690">
    <property type="entry name" value="MFS_1"/>
    <property type="match status" value="1"/>
</dbReference>
<feature type="transmembrane region" description="Helical" evidence="6">
    <location>
        <begin position="169"/>
        <end position="188"/>
    </location>
</feature>
<protein>
    <submittedName>
        <fullName evidence="8">MFS transporter</fullName>
    </submittedName>
</protein>
<dbReference type="PATRIC" id="fig|1637645.4.peg.3467"/>
<dbReference type="InterPro" id="IPR011701">
    <property type="entry name" value="MFS"/>
</dbReference>
<evidence type="ECO:0000256" key="2">
    <source>
        <dbReference type="ARBA" id="ARBA00022475"/>
    </source>
</evidence>
<dbReference type="InterPro" id="IPR052425">
    <property type="entry name" value="Uncharacterized_MFS-type"/>
</dbReference>
<dbReference type="PANTHER" id="PTHR42688:SF1">
    <property type="entry name" value="BLR5212 PROTEIN"/>
    <property type="match status" value="1"/>
</dbReference>
<accession>A0A0F5YNF5</accession>
<feature type="transmembrane region" description="Helical" evidence="6">
    <location>
        <begin position="363"/>
        <end position="384"/>
    </location>
</feature>
<dbReference type="Proteomes" id="UP000033607">
    <property type="component" value="Unassembled WGS sequence"/>
</dbReference>
<dbReference type="GO" id="GO:0005886">
    <property type="term" value="C:plasma membrane"/>
    <property type="evidence" value="ECO:0007669"/>
    <property type="project" value="UniProtKB-SubCell"/>
</dbReference>
<proteinExistence type="predicted"/>
<feature type="transmembrane region" description="Helical" evidence="6">
    <location>
        <begin position="275"/>
        <end position="295"/>
    </location>
</feature>
<feature type="transmembrane region" description="Helical" evidence="6">
    <location>
        <begin position="251"/>
        <end position="268"/>
    </location>
</feature>
<dbReference type="InterPro" id="IPR036259">
    <property type="entry name" value="MFS_trans_sf"/>
</dbReference>
<name>A0A0F5YNF5_9CYAN</name>
<dbReference type="PROSITE" id="PS50850">
    <property type="entry name" value="MFS"/>
    <property type="match status" value="1"/>
</dbReference>